<dbReference type="Pfam" id="PF03717">
    <property type="entry name" value="PBP_dimer"/>
    <property type="match status" value="1"/>
</dbReference>
<comment type="caution">
    <text evidence="13">The sequence shown here is derived from an EMBL/GenBank/DDBJ whole genome shotgun (WGS) entry which is preliminary data.</text>
</comment>
<dbReference type="STRING" id="1798475.A2837_02015"/>
<keyword evidence="8 10" id="KW-0472">Membrane</keyword>
<evidence type="ECO:0000259" key="12">
    <source>
        <dbReference type="Pfam" id="PF03717"/>
    </source>
</evidence>
<evidence type="ECO:0008006" key="15">
    <source>
        <dbReference type="Google" id="ProtNLM"/>
    </source>
</evidence>
<dbReference type="AlphaFoldDB" id="A0A1F6BYR0"/>
<dbReference type="GO" id="GO:0008800">
    <property type="term" value="F:beta-lactamase activity"/>
    <property type="evidence" value="ECO:0007669"/>
    <property type="project" value="UniProtKB-EC"/>
</dbReference>
<dbReference type="InterPro" id="IPR001460">
    <property type="entry name" value="PCN-bd_Tpept"/>
</dbReference>
<feature type="transmembrane region" description="Helical" evidence="10">
    <location>
        <begin position="45"/>
        <end position="65"/>
    </location>
</feature>
<reference evidence="13 14" key="1">
    <citation type="journal article" date="2016" name="Nat. Commun.">
        <title>Thousands of microbial genomes shed light on interconnected biogeochemical processes in an aquifer system.</title>
        <authorList>
            <person name="Anantharaman K."/>
            <person name="Brown C.T."/>
            <person name="Hug L.A."/>
            <person name="Sharon I."/>
            <person name="Castelle C.J."/>
            <person name="Probst A.J."/>
            <person name="Thomas B.C."/>
            <person name="Singh A."/>
            <person name="Wilkins M.J."/>
            <person name="Karaoz U."/>
            <person name="Brodie E.L."/>
            <person name="Williams K.H."/>
            <person name="Hubbard S.S."/>
            <person name="Banfield J.F."/>
        </authorList>
    </citation>
    <scope>NUCLEOTIDE SEQUENCE [LARGE SCALE GENOMIC DNA]</scope>
</reference>
<dbReference type="Pfam" id="PF00905">
    <property type="entry name" value="Transpeptidase"/>
    <property type="match status" value="1"/>
</dbReference>
<evidence type="ECO:0000256" key="4">
    <source>
        <dbReference type="ARBA" id="ARBA00022692"/>
    </source>
</evidence>
<comment type="subcellular location">
    <subcellularLocation>
        <location evidence="2">Cell membrane</location>
    </subcellularLocation>
    <subcellularLocation>
        <location evidence="1">Membrane</location>
        <topology evidence="1">Single-pass membrane protein</topology>
    </subcellularLocation>
</comment>
<evidence type="ECO:0000256" key="6">
    <source>
        <dbReference type="ARBA" id="ARBA00022984"/>
    </source>
</evidence>
<accession>A0A1F6BYR0</accession>
<dbReference type="Proteomes" id="UP000176322">
    <property type="component" value="Unassembled WGS sequence"/>
</dbReference>
<evidence type="ECO:0000256" key="1">
    <source>
        <dbReference type="ARBA" id="ARBA00004167"/>
    </source>
</evidence>
<dbReference type="SUPFAM" id="SSF56601">
    <property type="entry name" value="beta-lactamase/transpeptidase-like"/>
    <property type="match status" value="1"/>
</dbReference>
<evidence type="ECO:0000256" key="2">
    <source>
        <dbReference type="ARBA" id="ARBA00004236"/>
    </source>
</evidence>
<keyword evidence="5" id="KW-0133">Cell shape</keyword>
<dbReference type="EMBL" id="MFKO01000002">
    <property type="protein sequence ID" value="OGG41963.1"/>
    <property type="molecule type" value="Genomic_DNA"/>
</dbReference>
<dbReference type="Gene3D" id="3.40.710.10">
    <property type="entry name" value="DD-peptidase/beta-lactamase superfamily"/>
    <property type="match status" value="1"/>
</dbReference>
<protein>
    <recommendedName>
        <fullName evidence="15">Penicillin-binding protein 2</fullName>
    </recommendedName>
</protein>
<evidence type="ECO:0000259" key="11">
    <source>
        <dbReference type="Pfam" id="PF00905"/>
    </source>
</evidence>
<evidence type="ECO:0000256" key="3">
    <source>
        <dbReference type="ARBA" id="ARBA00022475"/>
    </source>
</evidence>
<dbReference type="InterPro" id="IPR012338">
    <property type="entry name" value="Beta-lactam/transpept-like"/>
</dbReference>
<dbReference type="GO" id="GO:0046677">
    <property type="term" value="P:response to antibiotic"/>
    <property type="evidence" value="ECO:0007669"/>
    <property type="project" value="UniProtKB-KW"/>
</dbReference>
<dbReference type="InterPro" id="IPR036138">
    <property type="entry name" value="PBP_dimer_sf"/>
</dbReference>
<dbReference type="InterPro" id="IPR005311">
    <property type="entry name" value="PBP_dimer"/>
</dbReference>
<keyword evidence="3" id="KW-1003">Cell membrane</keyword>
<keyword evidence="6" id="KW-0573">Peptidoglycan synthesis</keyword>
<dbReference type="SUPFAM" id="SSF56519">
    <property type="entry name" value="Penicillin binding protein dimerisation domain"/>
    <property type="match status" value="1"/>
</dbReference>
<evidence type="ECO:0000256" key="10">
    <source>
        <dbReference type="SAM" id="Phobius"/>
    </source>
</evidence>
<evidence type="ECO:0000256" key="7">
    <source>
        <dbReference type="ARBA" id="ARBA00022989"/>
    </source>
</evidence>
<feature type="domain" description="Penicillin-binding protein transpeptidase" evidence="11">
    <location>
        <begin position="226"/>
        <end position="543"/>
    </location>
</feature>
<proteinExistence type="predicted"/>
<evidence type="ECO:0000313" key="14">
    <source>
        <dbReference type="Proteomes" id="UP000176322"/>
    </source>
</evidence>
<keyword evidence="7 10" id="KW-1133">Transmembrane helix</keyword>
<dbReference type="Gene3D" id="3.90.1310.10">
    <property type="entry name" value="Penicillin-binding protein 2a (Domain 2)"/>
    <property type="match status" value="1"/>
</dbReference>
<dbReference type="GO" id="GO:0071555">
    <property type="term" value="P:cell wall organization"/>
    <property type="evidence" value="ECO:0007669"/>
    <property type="project" value="TreeGrafter"/>
</dbReference>
<organism evidence="13 14">
    <name type="scientific">Candidatus Kaiserbacteria bacterium RIFCSPHIGHO2_01_FULL_46_22</name>
    <dbReference type="NCBI Taxonomy" id="1798475"/>
    <lineage>
        <taxon>Bacteria</taxon>
        <taxon>Candidatus Kaiseribacteriota</taxon>
    </lineage>
</organism>
<evidence type="ECO:0000313" key="13">
    <source>
        <dbReference type="EMBL" id="OGG41963.1"/>
    </source>
</evidence>
<keyword evidence="9" id="KW-0961">Cell wall biogenesis/degradation</keyword>
<evidence type="ECO:0000256" key="8">
    <source>
        <dbReference type="ARBA" id="ARBA00023136"/>
    </source>
</evidence>
<dbReference type="GO" id="GO:0005886">
    <property type="term" value="C:plasma membrane"/>
    <property type="evidence" value="ECO:0007669"/>
    <property type="project" value="TreeGrafter"/>
</dbReference>
<dbReference type="PANTHER" id="PTHR30627:SF2">
    <property type="entry name" value="PEPTIDOGLYCAN D,D-TRANSPEPTIDASE MRDA"/>
    <property type="match status" value="1"/>
</dbReference>
<keyword evidence="4 10" id="KW-0812">Transmembrane</keyword>
<gene>
    <name evidence="13" type="ORF">A2837_02015</name>
</gene>
<name>A0A1F6BYR0_9BACT</name>
<dbReference type="InterPro" id="IPR050515">
    <property type="entry name" value="Beta-lactam/transpept"/>
</dbReference>
<evidence type="ECO:0000256" key="9">
    <source>
        <dbReference type="ARBA" id="ARBA00023316"/>
    </source>
</evidence>
<evidence type="ECO:0000256" key="5">
    <source>
        <dbReference type="ARBA" id="ARBA00022960"/>
    </source>
</evidence>
<feature type="domain" description="Penicillin-binding protein dimerisation" evidence="12">
    <location>
        <begin position="117"/>
        <end position="184"/>
    </location>
</feature>
<dbReference type="PANTHER" id="PTHR30627">
    <property type="entry name" value="PEPTIDOGLYCAN D,D-TRANSPEPTIDASE"/>
    <property type="match status" value="1"/>
</dbReference>
<dbReference type="GO" id="GO:0008658">
    <property type="term" value="F:penicillin binding"/>
    <property type="evidence" value="ECO:0007669"/>
    <property type="project" value="InterPro"/>
</dbReference>
<sequence length="573" mass="64003">MNWFWRKKQKQIEFDEIFMDSSNLPAFNYGRLEGKMELPIKTSRVMFVGLFFLGIALAFGGKLFLLQVVQGNEYRERSDNNRIDQGLLIAERGVIYDRNGEMLAWNAADYDKEREFPLRAYTDRSGLGQLLGYVSYPQKDKNGHYYRTDYIGRTGLESSYEHLLHGNNGNLLVEVDVGGDVISSVAIKEPRAGENITSSVDAALSEAMYNIISTSTESAGFRSGAGAIMDIHTGEIIALTSFPSYDPEVMANGSDSDLIESYNNDDRFPFLNKVIGGAYTPGSIVKPFMAYAALAEGVITPDKQITSNGELIIPNPYDPDNPTRFGDWRAHGATDMRTAIAYSSDVYFYIIGGGLPKIAAPQAGLNEFTGLGIARIDKYMKLFGFSSLTGVNFPGEQSGLIPTPEWKQEVFEEDWRLGNTYHTAIGQFGFLVTPLQMLRGVSAIANGGKLLEPRLVKDPEPKYEDLQLNEDYLNVVREGMRRAVNQDGGTVRGLDLNYVEFAGKSGTAELGNDNEHVNSWAMGFWPYEEPRYAFVLLMERAPRSNSLGASWVMREVVEWMKVNRPEYLESPQE</sequence>